<dbReference type="PANTHER" id="PTHR32552:SF81">
    <property type="entry name" value="TONB-DEPENDENT OUTER MEMBRANE RECEPTOR"/>
    <property type="match status" value="1"/>
</dbReference>
<dbReference type="SUPFAM" id="SSF56935">
    <property type="entry name" value="Porins"/>
    <property type="match status" value="1"/>
</dbReference>
<evidence type="ECO:0000313" key="17">
    <source>
        <dbReference type="Proteomes" id="UP000286100"/>
    </source>
</evidence>
<dbReference type="AlphaFoldDB" id="A0A418WQD0"/>
<feature type="chain" id="PRO_5019583959" evidence="13">
    <location>
        <begin position="35"/>
        <end position="808"/>
    </location>
</feature>
<proteinExistence type="inferred from homology"/>
<keyword evidence="3 11" id="KW-1134">Transmembrane beta strand</keyword>
<keyword evidence="10 11" id="KW-0998">Cell outer membrane</keyword>
<dbReference type="InterPro" id="IPR000531">
    <property type="entry name" value="Beta-barrel_TonB"/>
</dbReference>
<comment type="caution">
    <text evidence="16">The sequence shown here is derived from an EMBL/GenBank/DDBJ whole genome shotgun (WGS) entry which is preliminary data.</text>
</comment>
<comment type="subcellular location">
    <subcellularLocation>
        <location evidence="1 11">Cell outer membrane</location>
        <topology evidence="1 11">Multi-pass membrane protein</topology>
    </subcellularLocation>
</comment>
<evidence type="ECO:0000256" key="6">
    <source>
        <dbReference type="ARBA" id="ARBA00023004"/>
    </source>
</evidence>
<dbReference type="InterPro" id="IPR036942">
    <property type="entry name" value="Beta-barrel_TonB_sf"/>
</dbReference>
<evidence type="ECO:0000259" key="15">
    <source>
        <dbReference type="Pfam" id="PF07715"/>
    </source>
</evidence>
<reference evidence="16 17" key="1">
    <citation type="submission" date="2018-09" db="EMBL/GenBank/DDBJ databases">
        <authorList>
            <person name="Zhu H."/>
        </authorList>
    </citation>
    <scope>NUCLEOTIDE SEQUENCE [LARGE SCALE GENOMIC DNA]</scope>
    <source>
        <strain evidence="16 17">K2R01-6</strain>
    </source>
</reference>
<evidence type="ECO:0000256" key="3">
    <source>
        <dbReference type="ARBA" id="ARBA00022452"/>
    </source>
</evidence>
<evidence type="ECO:0000313" key="16">
    <source>
        <dbReference type="EMBL" id="RJF93457.1"/>
    </source>
</evidence>
<dbReference type="Proteomes" id="UP000286100">
    <property type="component" value="Unassembled WGS sequence"/>
</dbReference>
<comment type="similarity">
    <text evidence="11 12">Belongs to the TonB-dependent receptor family.</text>
</comment>
<feature type="signal peptide" evidence="13">
    <location>
        <begin position="1"/>
        <end position="34"/>
    </location>
</feature>
<dbReference type="GO" id="GO:0009279">
    <property type="term" value="C:cell outer membrane"/>
    <property type="evidence" value="ECO:0007669"/>
    <property type="project" value="UniProtKB-SubCell"/>
</dbReference>
<evidence type="ECO:0000256" key="12">
    <source>
        <dbReference type="RuleBase" id="RU003357"/>
    </source>
</evidence>
<dbReference type="InterPro" id="IPR039426">
    <property type="entry name" value="TonB-dep_rcpt-like"/>
</dbReference>
<dbReference type="Pfam" id="PF00593">
    <property type="entry name" value="TonB_dep_Rec_b-barrel"/>
    <property type="match status" value="1"/>
</dbReference>
<evidence type="ECO:0000259" key="14">
    <source>
        <dbReference type="Pfam" id="PF00593"/>
    </source>
</evidence>
<feature type="domain" description="TonB-dependent receptor-like beta-barrel" evidence="14">
    <location>
        <begin position="309"/>
        <end position="759"/>
    </location>
</feature>
<keyword evidence="7" id="KW-0406">Ion transport</keyword>
<keyword evidence="17" id="KW-1185">Reference proteome</keyword>
<accession>A0A418WQD0</accession>
<dbReference type="PANTHER" id="PTHR32552">
    <property type="entry name" value="FERRICHROME IRON RECEPTOR-RELATED"/>
    <property type="match status" value="1"/>
</dbReference>
<gene>
    <name evidence="16" type="ORF">D3876_03775</name>
</gene>
<dbReference type="PROSITE" id="PS52016">
    <property type="entry name" value="TONB_DEPENDENT_REC_3"/>
    <property type="match status" value="1"/>
</dbReference>
<evidence type="ECO:0000256" key="7">
    <source>
        <dbReference type="ARBA" id="ARBA00023065"/>
    </source>
</evidence>
<dbReference type="EMBL" id="QYUM01000002">
    <property type="protein sequence ID" value="RJF93457.1"/>
    <property type="molecule type" value="Genomic_DNA"/>
</dbReference>
<organism evidence="16 17">
    <name type="scientific">Sphingomonas cavernae</name>
    <dbReference type="NCBI Taxonomy" id="2320861"/>
    <lineage>
        <taxon>Bacteria</taxon>
        <taxon>Pseudomonadati</taxon>
        <taxon>Pseudomonadota</taxon>
        <taxon>Alphaproteobacteria</taxon>
        <taxon>Sphingomonadales</taxon>
        <taxon>Sphingomonadaceae</taxon>
        <taxon>Sphingomonas</taxon>
    </lineage>
</organism>
<evidence type="ECO:0000256" key="5">
    <source>
        <dbReference type="ARBA" id="ARBA00022692"/>
    </source>
</evidence>
<keyword evidence="13" id="KW-0732">Signal</keyword>
<protein>
    <submittedName>
        <fullName evidence="16">TonB-dependent receptor</fullName>
    </submittedName>
</protein>
<evidence type="ECO:0000256" key="13">
    <source>
        <dbReference type="SAM" id="SignalP"/>
    </source>
</evidence>
<dbReference type="InterPro" id="IPR012910">
    <property type="entry name" value="Plug_dom"/>
</dbReference>
<keyword evidence="9 11" id="KW-0472">Membrane</keyword>
<dbReference type="Gene3D" id="2.40.170.20">
    <property type="entry name" value="TonB-dependent receptor, beta-barrel domain"/>
    <property type="match status" value="1"/>
</dbReference>
<dbReference type="GO" id="GO:0006826">
    <property type="term" value="P:iron ion transport"/>
    <property type="evidence" value="ECO:0007669"/>
    <property type="project" value="UniProtKB-KW"/>
</dbReference>
<dbReference type="RefSeq" id="WP_119759735.1">
    <property type="nucleotide sequence ID" value="NZ_QYUM01000002.1"/>
</dbReference>
<evidence type="ECO:0000256" key="4">
    <source>
        <dbReference type="ARBA" id="ARBA00022496"/>
    </source>
</evidence>
<evidence type="ECO:0000256" key="2">
    <source>
        <dbReference type="ARBA" id="ARBA00022448"/>
    </source>
</evidence>
<keyword evidence="8 12" id="KW-0798">TonB box</keyword>
<dbReference type="Pfam" id="PF07715">
    <property type="entry name" value="Plug"/>
    <property type="match status" value="1"/>
</dbReference>
<keyword evidence="6" id="KW-0408">Iron</keyword>
<dbReference type="OrthoDB" id="9760333at2"/>
<evidence type="ECO:0000256" key="10">
    <source>
        <dbReference type="ARBA" id="ARBA00023237"/>
    </source>
</evidence>
<keyword evidence="5 11" id="KW-0812">Transmembrane</keyword>
<keyword evidence="4" id="KW-0410">Iron transport</keyword>
<evidence type="ECO:0000256" key="8">
    <source>
        <dbReference type="ARBA" id="ARBA00023077"/>
    </source>
</evidence>
<keyword evidence="2 11" id="KW-0813">Transport</keyword>
<evidence type="ECO:0000256" key="11">
    <source>
        <dbReference type="PROSITE-ProRule" id="PRU01360"/>
    </source>
</evidence>
<evidence type="ECO:0000256" key="1">
    <source>
        <dbReference type="ARBA" id="ARBA00004571"/>
    </source>
</evidence>
<feature type="domain" description="TonB-dependent receptor plug" evidence="15">
    <location>
        <begin position="58"/>
        <end position="168"/>
    </location>
</feature>
<keyword evidence="16" id="KW-0675">Receptor</keyword>
<evidence type="ECO:0000256" key="9">
    <source>
        <dbReference type="ARBA" id="ARBA00023136"/>
    </source>
</evidence>
<sequence>MRVSDLDQSHSSVRLTIAALLGTTMLATSATALAQSTEPKASNSDVIIVTAQKREENLQDVPIAITAIGTEKLEQLQVTDFDDYARFLPNVSYQTTGPGGANVYFRGVASGENANHSGPLPQVGIYLDEQPITTTTGALDIHVFDIARVEALAGPQGTLYGASSQAGTIRIITNKPDTSGFYGAANVEVNTVAHGGEGYIGEAFLNAPISDSAAVRIVGWYKKDAGYIDNIPGSLTFPSSGITMDNAPFVEKDYNDVETYGGRAALRIDLDDNWTITPQVMAQKQVSHGFFAQESGLDELQVQQFNPERFNDRWIQAALTIEGKIGNWDLTYAGAYLKRKITGESDYVDYAYFYDAISGYGTFFYDNNGDLVNPNQYIQSVDRFTKQSHELRLASPADKRVRFIGGLFYQRQTHNIEQNYIIDNIADSITVPGTDSNIWLTKQLRVDRDYAAFGELTADVTNKLSVTLGTRIYYFDNTLVGFFGYNNPGFSSNPDYLCQGPSQVKGSPCTNLDKRTQDTDFIHKINLTYKFNDDALVYATASRGFRPGGINRRGSIPPYLADFVDNYEIGFKTTWWDKRLRINAAVYQLDWTNTQLSFLGANGLTEIRNAGNARIRGAEFDVYVRPAEGFTLTFGGSYNDAEITEDFCTFANQAFDCSLPGPDTDDDGIPDPNAVLAPAGTRLPITAKFKGNAVARYEVPIGSLNAHFQGSVTHEGKRTSDLRLFERDLLGSLPAYTTVDLSAGIEGKSWSAEIFVRNLFDELGSVGKAIQCVETTCGDPDGVTAIGGKVYTYVSQPRTIGIKVGTKF</sequence>
<name>A0A418WQD0_9SPHN</name>